<dbReference type="CDD" id="cd07247">
    <property type="entry name" value="SgaA_N_like"/>
    <property type="match status" value="1"/>
</dbReference>
<dbReference type="SUPFAM" id="SSF54593">
    <property type="entry name" value="Glyoxalase/Bleomycin resistance protein/Dihydroxybiphenyl dioxygenase"/>
    <property type="match status" value="1"/>
</dbReference>
<dbReference type="PANTHER" id="PTHR33993:SF2">
    <property type="entry name" value="VOC DOMAIN-CONTAINING PROTEIN"/>
    <property type="match status" value="1"/>
</dbReference>
<organism evidence="1 2">
    <name type="scientific">Marine Group I thaumarchaeote SCGC AAA799-P11</name>
    <dbReference type="NCBI Taxonomy" id="1502295"/>
    <lineage>
        <taxon>Archaea</taxon>
        <taxon>Nitrososphaerota</taxon>
        <taxon>Marine Group I</taxon>
    </lineage>
</organism>
<proteinExistence type="predicted"/>
<name>A0A087RZ22_9ARCH</name>
<accession>A0A087RZ22</accession>
<gene>
    <name evidence="1" type="ORF">AAA799P11_01016</name>
</gene>
<sequence length="130" mass="14776">MTRNLEKIMPRVSHFDIPSDNPERAQKFYKEVFDWKFEKWDGPMDYWMITTGSEDEPGINGGLSKRIPGQIGITNTITVASIDEFSKKIIEKGGQVIVPKMAIPKVGWFAQCTDTEMNAFGIIEMDDKAE</sequence>
<dbReference type="Proteomes" id="UP000029387">
    <property type="component" value="Unassembled WGS sequence"/>
</dbReference>
<dbReference type="Gene3D" id="3.10.180.10">
    <property type="entry name" value="2,3-Dihydroxybiphenyl 1,2-Dioxygenase, domain 1"/>
    <property type="match status" value="1"/>
</dbReference>
<evidence type="ECO:0000313" key="2">
    <source>
        <dbReference type="Proteomes" id="UP000029387"/>
    </source>
</evidence>
<dbReference type="PATRIC" id="fig|1502295.3.peg.982"/>
<dbReference type="PANTHER" id="PTHR33993">
    <property type="entry name" value="GLYOXALASE-RELATED"/>
    <property type="match status" value="1"/>
</dbReference>
<dbReference type="AlphaFoldDB" id="A0A087RZ22"/>
<evidence type="ECO:0000313" key="1">
    <source>
        <dbReference type="EMBL" id="KFM18726.1"/>
    </source>
</evidence>
<keyword evidence="2" id="KW-1185">Reference proteome</keyword>
<protein>
    <submittedName>
        <fullName evidence="1">Glyoxalase protein</fullName>
    </submittedName>
</protein>
<reference evidence="1 2" key="1">
    <citation type="submission" date="2014-06" db="EMBL/GenBank/DDBJ databases">
        <authorList>
            <person name="Ngugi D.K."/>
            <person name="Blom J."/>
            <person name="Alam I."/>
            <person name="Rashid M."/>
            <person name="Baalawi W."/>
            <person name="Zhang G."/>
            <person name="Hikmawan T."/>
            <person name="Guan Y."/>
            <person name="Antunes A."/>
            <person name="Siam R."/>
            <person name="El-Dorry H."/>
            <person name="Bajic V."/>
            <person name="Stingl U."/>
        </authorList>
    </citation>
    <scope>NUCLEOTIDE SEQUENCE [LARGE SCALE GENOMIC DNA]</scope>
    <source>
        <strain evidence="1">SCGC AAA799-P11</strain>
    </source>
</reference>
<dbReference type="InterPro" id="IPR029068">
    <property type="entry name" value="Glyas_Bleomycin-R_OHBP_Dase"/>
</dbReference>
<dbReference type="EMBL" id="JOSZ01000015">
    <property type="protein sequence ID" value="KFM18726.1"/>
    <property type="molecule type" value="Genomic_DNA"/>
</dbReference>
<comment type="caution">
    <text evidence="1">The sequence shown here is derived from an EMBL/GenBank/DDBJ whole genome shotgun (WGS) entry which is preliminary data.</text>
</comment>
<dbReference type="InterPro" id="IPR052164">
    <property type="entry name" value="Anthracycline_SecMetBiosynth"/>
</dbReference>